<comment type="caution">
    <text evidence="6">The sequence shown here is derived from an EMBL/GenBank/DDBJ whole genome shotgun (WGS) entry which is preliminary data.</text>
</comment>
<dbReference type="EMBL" id="LAZR01065862">
    <property type="protein sequence ID" value="KKK54696.1"/>
    <property type="molecule type" value="Genomic_DNA"/>
</dbReference>
<reference evidence="6" key="1">
    <citation type="journal article" date="2015" name="Nature">
        <title>Complex archaea that bridge the gap between prokaryotes and eukaryotes.</title>
        <authorList>
            <person name="Spang A."/>
            <person name="Saw J.H."/>
            <person name="Jorgensen S.L."/>
            <person name="Zaremba-Niedzwiedzka K."/>
            <person name="Martijn J."/>
            <person name="Lind A.E."/>
            <person name="van Eijk R."/>
            <person name="Schleper C."/>
            <person name="Guy L."/>
            <person name="Ettema T.J."/>
        </authorList>
    </citation>
    <scope>NUCLEOTIDE SEQUENCE</scope>
</reference>
<dbReference type="InterPro" id="IPR005467">
    <property type="entry name" value="His_kinase_dom"/>
</dbReference>
<dbReference type="InterPro" id="IPR003594">
    <property type="entry name" value="HATPase_dom"/>
</dbReference>
<dbReference type="Pfam" id="PF02518">
    <property type="entry name" value="HATPase_c"/>
    <property type="match status" value="1"/>
</dbReference>
<keyword evidence="3" id="KW-0808">Transferase</keyword>
<gene>
    <name evidence="6" type="ORF">LCGC14_3082110</name>
</gene>
<organism evidence="6">
    <name type="scientific">marine sediment metagenome</name>
    <dbReference type="NCBI Taxonomy" id="412755"/>
    <lineage>
        <taxon>unclassified sequences</taxon>
        <taxon>metagenomes</taxon>
        <taxon>ecological metagenomes</taxon>
    </lineage>
</organism>
<protein>
    <recommendedName>
        <fullName evidence="2">histidine kinase</fullName>
        <ecNumber evidence="2">2.7.13.3</ecNumber>
    </recommendedName>
</protein>
<proteinExistence type="predicted"/>
<evidence type="ECO:0000256" key="1">
    <source>
        <dbReference type="ARBA" id="ARBA00000085"/>
    </source>
</evidence>
<dbReference type="EC" id="2.7.13.3" evidence="2"/>
<accession>A0A0F8Z3N5</accession>
<dbReference type="SUPFAM" id="SSF55874">
    <property type="entry name" value="ATPase domain of HSP90 chaperone/DNA topoisomerase II/histidine kinase"/>
    <property type="match status" value="1"/>
</dbReference>
<dbReference type="AlphaFoldDB" id="A0A0F8Z3N5"/>
<dbReference type="PANTHER" id="PTHR24421:SF10">
    <property type="entry name" value="NITRATE_NITRITE SENSOR PROTEIN NARQ"/>
    <property type="match status" value="1"/>
</dbReference>
<dbReference type="PANTHER" id="PTHR24421">
    <property type="entry name" value="NITRATE/NITRITE SENSOR PROTEIN NARX-RELATED"/>
    <property type="match status" value="1"/>
</dbReference>
<evidence type="ECO:0000313" key="6">
    <source>
        <dbReference type="EMBL" id="KKK54696.1"/>
    </source>
</evidence>
<dbReference type="GO" id="GO:0000160">
    <property type="term" value="P:phosphorelay signal transduction system"/>
    <property type="evidence" value="ECO:0007669"/>
    <property type="project" value="UniProtKB-KW"/>
</dbReference>
<dbReference type="SMART" id="SM00387">
    <property type="entry name" value="HATPase_c"/>
    <property type="match status" value="1"/>
</dbReference>
<dbReference type="CDD" id="cd16917">
    <property type="entry name" value="HATPase_UhpB-NarQ-NarX-like"/>
    <property type="match status" value="1"/>
</dbReference>
<dbReference type="InterPro" id="IPR050482">
    <property type="entry name" value="Sensor_HK_TwoCompSys"/>
</dbReference>
<feature type="non-terminal residue" evidence="6">
    <location>
        <position position="1"/>
    </location>
</feature>
<feature type="domain" description="Histidine kinase" evidence="5">
    <location>
        <begin position="96"/>
        <end position="185"/>
    </location>
</feature>
<dbReference type="InterPro" id="IPR036890">
    <property type="entry name" value="HATPase_C_sf"/>
</dbReference>
<keyword evidence="4" id="KW-0418">Kinase</keyword>
<evidence type="ECO:0000259" key="5">
    <source>
        <dbReference type="PROSITE" id="PS50109"/>
    </source>
</evidence>
<sequence length="186" mass="20866">SLTVLKMDLSWMRKRVSKNQQSLIDKMQSRSELVDMTIGTVKRIITDLRPGLLDDLGLEAAVEWQVEEFEKRTGTKCKARLEIEERILDPERSTAIFRILQETLTNILRHSNATEISISLTERDGQVVLVTSDDGKGITKKQISNPRSFGLMGIQERAHAFGGDMEIVGVRGKGTTVTVSIPIERT</sequence>
<evidence type="ECO:0000256" key="2">
    <source>
        <dbReference type="ARBA" id="ARBA00012438"/>
    </source>
</evidence>
<evidence type="ECO:0000256" key="3">
    <source>
        <dbReference type="ARBA" id="ARBA00022679"/>
    </source>
</evidence>
<name>A0A0F8Z3N5_9ZZZZ</name>
<dbReference type="GO" id="GO:0004673">
    <property type="term" value="F:protein histidine kinase activity"/>
    <property type="evidence" value="ECO:0007669"/>
    <property type="project" value="UniProtKB-EC"/>
</dbReference>
<evidence type="ECO:0000256" key="4">
    <source>
        <dbReference type="ARBA" id="ARBA00022777"/>
    </source>
</evidence>
<comment type="catalytic activity">
    <reaction evidence="1">
        <text>ATP + protein L-histidine = ADP + protein N-phospho-L-histidine.</text>
        <dbReference type="EC" id="2.7.13.3"/>
    </reaction>
</comment>
<dbReference type="PROSITE" id="PS50109">
    <property type="entry name" value="HIS_KIN"/>
    <property type="match status" value="1"/>
</dbReference>
<dbReference type="Gene3D" id="3.30.565.10">
    <property type="entry name" value="Histidine kinase-like ATPase, C-terminal domain"/>
    <property type="match status" value="1"/>
</dbReference>